<evidence type="ECO:0000256" key="1">
    <source>
        <dbReference type="SAM" id="MobiDB-lite"/>
    </source>
</evidence>
<protein>
    <recommendedName>
        <fullName evidence="2">Sorting nexin C-terminal domain-containing protein</fullName>
    </recommendedName>
</protein>
<dbReference type="Pfam" id="PF08628">
    <property type="entry name" value="Nexin_C"/>
    <property type="match status" value="1"/>
</dbReference>
<sequence length="222" mass="23697">MRRSNSSSTVRKSSTSSTPPIPSHAAASIPAPTDYAHPPLTMLLTLLSPPPLSASTAMAQSTPATSTWTSLALTYTLSLPLTFFEPFVSRLLPYLLYTHVLSALRLTEIVRAARRALFPEGWPGPTPPEPTPEEQVAIRTELRRRLLAAVPVPLAVFLGPTPEARAYTIDAMLDPLSSQACNAHLTLFILDLVLLTVFPELGASETAAAAVTEGSVDRTGAT</sequence>
<dbReference type="GeneID" id="63831475"/>
<dbReference type="STRING" id="1314785.A0A165E780"/>
<evidence type="ECO:0000313" key="4">
    <source>
        <dbReference type="Proteomes" id="UP000076871"/>
    </source>
</evidence>
<feature type="region of interest" description="Disordered" evidence="1">
    <location>
        <begin position="1"/>
        <end position="28"/>
    </location>
</feature>
<dbReference type="InterPro" id="IPR013937">
    <property type="entry name" value="Sorting_nexin_C"/>
</dbReference>
<organism evidence="3 4">
    <name type="scientific">Laetiporus sulphureus 93-53</name>
    <dbReference type="NCBI Taxonomy" id="1314785"/>
    <lineage>
        <taxon>Eukaryota</taxon>
        <taxon>Fungi</taxon>
        <taxon>Dikarya</taxon>
        <taxon>Basidiomycota</taxon>
        <taxon>Agaricomycotina</taxon>
        <taxon>Agaricomycetes</taxon>
        <taxon>Polyporales</taxon>
        <taxon>Laetiporus</taxon>
    </lineage>
</organism>
<keyword evidence="4" id="KW-1185">Reference proteome</keyword>
<dbReference type="AlphaFoldDB" id="A0A165E780"/>
<dbReference type="RefSeq" id="XP_040764113.1">
    <property type="nucleotide sequence ID" value="XM_040914448.1"/>
</dbReference>
<feature type="domain" description="Sorting nexin C-terminal" evidence="2">
    <location>
        <begin position="96"/>
        <end position="162"/>
    </location>
</feature>
<dbReference type="InParanoid" id="A0A165E780"/>
<reference evidence="3 4" key="1">
    <citation type="journal article" date="2016" name="Mol. Biol. Evol.">
        <title>Comparative Genomics of Early-Diverging Mushroom-Forming Fungi Provides Insights into the Origins of Lignocellulose Decay Capabilities.</title>
        <authorList>
            <person name="Nagy L.G."/>
            <person name="Riley R."/>
            <person name="Tritt A."/>
            <person name="Adam C."/>
            <person name="Daum C."/>
            <person name="Floudas D."/>
            <person name="Sun H."/>
            <person name="Yadav J.S."/>
            <person name="Pangilinan J."/>
            <person name="Larsson K.H."/>
            <person name="Matsuura K."/>
            <person name="Barry K."/>
            <person name="Labutti K."/>
            <person name="Kuo R."/>
            <person name="Ohm R.A."/>
            <person name="Bhattacharya S.S."/>
            <person name="Shirouzu T."/>
            <person name="Yoshinaga Y."/>
            <person name="Martin F.M."/>
            <person name="Grigoriev I.V."/>
            <person name="Hibbett D.S."/>
        </authorList>
    </citation>
    <scope>NUCLEOTIDE SEQUENCE [LARGE SCALE GENOMIC DNA]</scope>
    <source>
        <strain evidence="3 4">93-53</strain>
    </source>
</reference>
<gene>
    <name evidence="3" type="ORF">LAESUDRAFT_812950</name>
</gene>
<evidence type="ECO:0000313" key="3">
    <source>
        <dbReference type="EMBL" id="KZT06373.1"/>
    </source>
</evidence>
<accession>A0A165E780</accession>
<dbReference type="Proteomes" id="UP000076871">
    <property type="component" value="Unassembled WGS sequence"/>
</dbReference>
<dbReference type="EMBL" id="KV427625">
    <property type="protein sequence ID" value="KZT06373.1"/>
    <property type="molecule type" value="Genomic_DNA"/>
</dbReference>
<name>A0A165E780_9APHY</name>
<dbReference type="OrthoDB" id="5582218at2759"/>
<evidence type="ECO:0000259" key="2">
    <source>
        <dbReference type="Pfam" id="PF08628"/>
    </source>
</evidence>
<proteinExistence type="predicted"/>